<evidence type="ECO:0000256" key="9">
    <source>
        <dbReference type="RuleBase" id="RU363066"/>
    </source>
</evidence>
<protein>
    <recommendedName>
        <fullName evidence="3 9">Gluconokinase</fullName>
        <ecNumber evidence="3 9">2.7.1.12</ecNumber>
    </recommendedName>
</protein>
<dbReference type="SUPFAM" id="SSF52540">
    <property type="entry name" value="P-loop containing nucleoside triphosphate hydrolases"/>
    <property type="match status" value="1"/>
</dbReference>
<dbReference type="GO" id="GO:0005975">
    <property type="term" value="P:carbohydrate metabolic process"/>
    <property type="evidence" value="ECO:0007669"/>
    <property type="project" value="InterPro"/>
</dbReference>
<proteinExistence type="inferred from homology"/>
<evidence type="ECO:0000256" key="1">
    <source>
        <dbReference type="ARBA" id="ARBA00004761"/>
    </source>
</evidence>
<keyword evidence="5 9" id="KW-0547">Nucleotide-binding</keyword>
<gene>
    <name evidence="10" type="ORF">AWW68_13810</name>
</gene>
<dbReference type="CDD" id="cd02021">
    <property type="entry name" value="GntK"/>
    <property type="match status" value="1"/>
</dbReference>
<dbReference type="GO" id="GO:0046316">
    <property type="term" value="F:gluconokinase activity"/>
    <property type="evidence" value="ECO:0007669"/>
    <property type="project" value="UniProtKB-EC"/>
</dbReference>
<comment type="similarity">
    <text evidence="2 9">Belongs to the gluconokinase GntK/GntV family.</text>
</comment>
<sequence>MGICGCGKTTVGKELSKSLGIPFLDADDFHPRENVMKMSRGQALTDEDRWPWLAAIVEHIQHNHRNSFVLGCSALKESYRAYLGQRLQVHPVLLELSFEEAKARMDQRKDHFMPSSLIQSQLDTLEIPKDGLKLSATTPLNELVDKLDQNFRKLL</sequence>
<dbReference type="EC" id="2.7.1.12" evidence="3 9"/>
<evidence type="ECO:0000256" key="5">
    <source>
        <dbReference type="ARBA" id="ARBA00022741"/>
    </source>
</evidence>
<dbReference type="PANTHER" id="PTHR43442:SF3">
    <property type="entry name" value="GLUCONOKINASE-RELATED"/>
    <property type="match status" value="1"/>
</dbReference>
<dbReference type="InterPro" id="IPR027417">
    <property type="entry name" value="P-loop_NTPase"/>
</dbReference>
<organism evidence="10 11">
    <name type="scientific">Roseivirga spongicola</name>
    <dbReference type="NCBI Taxonomy" id="333140"/>
    <lineage>
        <taxon>Bacteria</taxon>
        <taxon>Pseudomonadati</taxon>
        <taxon>Bacteroidota</taxon>
        <taxon>Cytophagia</taxon>
        <taxon>Cytophagales</taxon>
        <taxon>Roseivirgaceae</taxon>
        <taxon>Roseivirga</taxon>
    </lineage>
</organism>
<dbReference type="EMBL" id="LRPC01000028">
    <property type="protein sequence ID" value="KYG73751.1"/>
    <property type="molecule type" value="Genomic_DNA"/>
</dbReference>
<dbReference type="NCBIfam" id="TIGR01313">
    <property type="entry name" value="therm_gnt_kin"/>
    <property type="match status" value="1"/>
</dbReference>
<keyword evidence="6 9" id="KW-0418">Kinase</keyword>
<evidence type="ECO:0000313" key="10">
    <source>
        <dbReference type="EMBL" id="KYG73751.1"/>
    </source>
</evidence>
<dbReference type="STRING" id="333140.AWW68_13810"/>
<dbReference type="InterPro" id="IPR006001">
    <property type="entry name" value="Therm_gnt_kin"/>
</dbReference>
<evidence type="ECO:0000256" key="7">
    <source>
        <dbReference type="ARBA" id="ARBA00022840"/>
    </source>
</evidence>
<dbReference type="AlphaFoldDB" id="A0A150X4X1"/>
<accession>A0A150X4X1</accession>
<comment type="caution">
    <text evidence="10">The sequence shown here is derived from an EMBL/GenBank/DDBJ whole genome shotgun (WGS) entry which is preliminary data.</text>
</comment>
<evidence type="ECO:0000256" key="6">
    <source>
        <dbReference type="ARBA" id="ARBA00022777"/>
    </source>
</evidence>
<dbReference type="Pfam" id="PF01202">
    <property type="entry name" value="SKI"/>
    <property type="match status" value="1"/>
</dbReference>
<comment type="catalytic activity">
    <reaction evidence="8 9">
        <text>D-gluconate + ATP = 6-phospho-D-gluconate + ADP + H(+)</text>
        <dbReference type="Rhea" id="RHEA:19433"/>
        <dbReference type="ChEBI" id="CHEBI:15378"/>
        <dbReference type="ChEBI" id="CHEBI:18391"/>
        <dbReference type="ChEBI" id="CHEBI:30616"/>
        <dbReference type="ChEBI" id="CHEBI:58759"/>
        <dbReference type="ChEBI" id="CHEBI:456216"/>
        <dbReference type="EC" id="2.7.1.12"/>
    </reaction>
</comment>
<comment type="pathway">
    <text evidence="1">Carbohydrate acid metabolism.</text>
</comment>
<dbReference type="GO" id="GO:0005524">
    <property type="term" value="F:ATP binding"/>
    <property type="evidence" value="ECO:0007669"/>
    <property type="project" value="UniProtKB-KW"/>
</dbReference>
<keyword evidence="7 9" id="KW-0067">ATP-binding</keyword>
<dbReference type="OrthoDB" id="9813917at2"/>
<evidence type="ECO:0000256" key="8">
    <source>
        <dbReference type="ARBA" id="ARBA00048090"/>
    </source>
</evidence>
<dbReference type="Gene3D" id="3.40.50.300">
    <property type="entry name" value="P-loop containing nucleotide triphosphate hydrolases"/>
    <property type="match status" value="1"/>
</dbReference>
<dbReference type="GO" id="GO:0005737">
    <property type="term" value="C:cytoplasm"/>
    <property type="evidence" value="ECO:0007669"/>
    <property type="project" value="TreeGrafter"/>
</dbReference>
<keyword evidence="4 9" id="KW-0808">Transferase</keyword>
<name>A0A150X4X1_9BACT</name>
<evidence type="ECO:0000256" key="2">
    <source>
        <dbReference type="ARBA" id="ARBA00008420"/>
    </source>
</evidence>
<dbReference type="Proteomes" id="UP000075606">
    <property type="component" value="Unassembled WGS sequence"/>
</dbReference>
<evidence type="ECO:0000256" key="3">
    <source>
        <dbReference type="ARBA" id="ARBA00012054"/>
    </source>
</evidence>
<keyword evidence="11" id="KW-1185">Reference proteome</keyword>
<dbReference type="InterPro" id="IPR031322">
    <property type="entry name" value="Shikimate/glucono_kinase"/>
</dbReference>
<evidence type="ECO:0000313" key="11">
    <source>
        <dbReference type="Proteomes" id="UP000075606"/>
    </source>
</evidence>
<reference evidence="10 11" key="1">
    <citation type="submission" date="2016-01" db="EMBL/GenBank/DDBJ databases">
        <title>Genome sequencing of Roseivirga spongicola UST030701-084.</title>
        <authorList>
            <person name="Selvaratnam C."/>
            <person name="Thevarajoo S."/>
            <person name="Goh K.M."/>
            <person name="Ee R."/>
            <person name="Chan K.-G."/>
            <person name="Chong C.S."/>
        </authorList>
    </citation>
    <scope>NUCLEOTIDE SEQUENCE [LARGE SCALE GENOMIC DNA]</scope>
    <source>
        <strain evidence="10 11">UST030701-084</strain>
    </source>
</reference>
<dbReference type="PANTHER" id="PTHR43442">
    <property type="entry name" value="GLUCONOKINASE-RELATED"/>
    <property type="match status" value="1"/>
</dbReference>
<evidence type="ECO:0000256" key="4">
    <source>
        <dbReference type="ARBA" id="ARBA00022679"/>
    </source>
</evidence>